<dbReference type="AlphaFoldDB" id="A0A832UMD8"/>
<keyword evidence="1" id="KW-1133">Transmembrane helix</keyword>
<dbReference type="EMBL" id="DVAD01000016">
    <property type="protein sequence ID" value="HIJ99863.1"/>
    <property type="molecule type" value="Genomic_DNA"/>
</dbReference>
<evidence type="ECO:0000313" key="3">
    <source>
        <dbReference type="Proteomes" id="UP000604391"/>
    </source>
</evidence>
<feature type="transmembrane region" description="Helical" evidence="1">
    <location>
        <begin position="51"/>
        <end position="72"/>
    </location>
</feature>
<accession>A0A832UMD8</accession>
<comment type="caution">
    <text evidence="2">The sequence shown here is derived from an EMBL/GenBank/DDBJ whole genome shotgun (WGS) entry which is preliminary data.</text>
</comment>
<evidence type="ECO:0000313" key="2">
    <source>
        <dbReference type="EMBL" id="HIJ99863.1"/>
    </source>
</evidence>
<proteinExistence type="predicted"/>
<keyword evidence="1" id="KW-0472">Membrane</keyword>
<keyword evidence="1" id="KW-0812">Transmembrane</keyword>
<organism evidence="2 3">
    <name type="scientific">Candidatus Undinarchaeum marinum</name>
    <dbReference type="NCBI Taxonomy" id="2756141"/>
    <lineage>
        <taxon>Archaea</taxon>
        <taxon>Candidatus Undinarchaeota</taxon>
        <taxon>Candidatus Undinarchaeia</taxon>
        <taxon>Candidatus Undinarchaeales</taxon>
        <taxon>Candidatus Undinarchaeaceae</taxon>
        <taxon>Candidatus Undinarchaeum</taxon>
    </lineage>
</organism>
<evidence type="ECO:0000256" key="1">
    <source>
        <dbReference type="SAM" id="Phobius"/>
    </source>
</evidence>
<name>A0A832UMD8_9ARCH</name>
<feature type="transmembrane region" description="Helical" evidence="1">
    <location>
        <begin position="12"/>
        <end position="31"/>
    </location>
</feature>
<gene>
    <name evidence="2" type="ORF">H1011_03555</name>
</gene>
<reference evidence="2 3" key="1">
    <citation type="journal article" name="Nat. Commun.">
        <title>Undinarchaeota illuminate DPANN phylogeny and the impact of gene transfer on archaeal evolution.</title>
        <authorList>
            <person name="Dombrowski N."/>
            <person name="Williams T.A."/>
            <person name="Sun J."/>
            <person name="Woodcroft B.J."/>
            <person name="Lee J.H."/>
            <person name="Minh B.Q."/>
            <person name="Rinke C."/>
            <person name="Spang A."/>
        </authorList>
    </citation>
    <scope>NUCLEOTIDE SEQUENCE [LARGE SCALE GENOMIC DNA]</scope>
    <source>
        <strain evidence="2">MAG_bin17</strain>
    </source>
</reference>
<protein>
    <submittedName>
        <fullName evidence="2">Uncharacterized protein</fullName>
    </submittedName>
</protein>
<sequence length="74" mass="7867">MSKYSLGSKERLAKLFLSATALSLLLFMFVYTGNSTSGLSISESLGPAGGLYAIVLASVTVLLGAVIWLVYYKN</sequence>
<keyword evidence="3" id="KW-1185">Reference proteome</keyword>
<dbReference type="Proteomes" id="UP000604391">
    <property type="component" value="Unassembled WGS sequence"/>
</dbReference>